<dbReference type="Proteomes" id="UP001498398">
    <property type="component" value="Unassembled WGS sequence"/>
</dbReference>
<name>A0ABR1K5K9_9AGAR</name>
<feature type="compositionally biased region" description="Low complexity" evidence="3">
    <location>
        <begin position="114"/>
        <end position="157"/>
    </location>
</feature>
<sequence length="348" mass="37772">MSTELLAKKKKSTSDAKASPDGDHRKRRRNRTTQSCLNCHTSKRMCDRKRPACARCTQLGLTGLCVYEVDDPNQRTDTPDENSRLLKRVAELEGVIRELKNKPSPRWMHHGNESLSSGEISPSISICSSQSSHPSRIRSRNNSSSGGTSSKGSSPPSQSSPPATPSPTTPLSCEFPSSNALFSESSPSPSELDLNSFFSLYPELWGSTDILNGHGFGLGAEHCNGDCTCLLEAPSYSALLELSLRLRKAAETLSRSPSHLPGSRCSLNQRIRELDSLATHALCSIDTMSQSKASSVGTYANAPSPMLSQNCHPLQPWATMSSNVSPSSGNINTNCDDMFMTWEPSRHV</sequence>
<keyword evidence="2" id="KW-0539">Nucleus</keyword>
<evidence type="ECO:0000313" key="5">
    <source>
        <dbReference type="EMBL" id="KAK7472830.1"/>
    </source>
</evidence>
<dbReference type="PANTHER" id="PTHR31001">
    <property type="entry name" value="UNCHARACTERIZED TRANSCRIPTIONAL REGULATORY PROTEIN"/>
    <property type="match status" value="1"/>
</dbReference>
<dbReference type="Gene3D" id="4.10.240.10">
    <property type="entry name" value="Zn(2)-C6 fungal-type DNA-binding domain"/>
    <property type="match status" value="1"/>
</dbReference>
<comment type="caution">
    <text evidence="5">The sequence shown here is derived from an EMBL/GenBank/DDBJ whole genome shotgun (WGS) entry which is preliminary data.</text>
</comment>
<dbReference type="EMBL" id="JBANRG010000001">
    <property type="protein sequence ID" value="KAK7472830.1"/>
    <property type="molecule type" value="Genomic_DNA"/>
</dbReference>
<gene>
    <name evidence="5" type="ORF">VKT23_000937</name>
</gene>
<feature type="compositionally biased region" description="Basic and acidic residues" evidence="3">
    <location>
        <begin position="12"/>
        <end position="24"/>
    </location>
</feature>
<dbReference type="Pfam" id="PF00172">
    <property type="entry name" value="Zn_clus"/>
    <property type="match status" value="1"/>
</dbReference>
<dbReference type="InterPro" id="IPR036864">
    <property type="entry name" value="Zn2-C6_fun-type_DNA-bd_sf"/>
</dbReference>
<evidence type="ECO:0000256" key="2">
    <source>
        <dbReference type="ARBA" id="ARBA00023242"/>
    </source>
</evidence>
<feature type="compositionally biased region" description="Pro residues" evidence="3">
    <location>
        <begin position="158"/>
        <end position="168"/>
    </location>
</feature>
<evidence type="ECO:0000313" key="6">
    <source>
        <dbReference type="Proteomes" id="UP001498398"/>
    </source>
</evidence>
<dbReference type="InterPro" id="IPR001138">
    <property type="entry name" value="Zn2Cys6_DnaBD"/>
</dbReference>
<organism evidence="5 6">
    <name type="scientific">Marasmiellus scandens</name>
    <dbReference type="NCBI Taxonomy" id="2682957"/>
    <lineage>
        <taxon>Eukaryota</taxon>
        <taxon>Fungi</taxon>
        <taxon>Dikarya</taxon>
        <taxon>Basidiomycota</taxon>
        <taxon>Agaricomycotina</taxon>
        <taxon>Agaricomycetes</taxon>
        <taxon>Agaricomycetidae</taxon>
        <taxon>Agaricales</taxon>
        <taxon>Marasmiineae</taxon>
        <taxon>Omphalotaceae</taxon>
        <taxon>Marasmiellus</taxon>
    </lineage>
</organism>
<dbReference type="PANTHER" id="PTHR31001:SF81">
    <property type="entry name" value="ZN(II)2CYS6 TRANSCRIPTION FACTOR"/>
    <property type="match status" value="1"/>
</dbReference>
<dbReference type="InterPro" id="IPR050613">
    <property type="entry name" value="Sec_Metabolite_Reg"/>
</dbReference>
<proteinExistence type="predicted"/>
<dbReference type="PROSITE" id="PS50048">
    <property type="entry name" value="ZN2_CY6_FUNGAL_2"/>
    <property type="match status" value="1"/>
</dbReference>
<feature type="region of interest" description="Disordered" evidence="3">
    <location>
        <begin position="1"/>
        <end position="33"/>
    </location>
</feature>
<dbReference type="CDD" id="cd00067">
    <property type="entry name" value="GAL4"/>
    <property type="match status" value="1"/>
</dbReference>
<feature type="domain" description="Zn(2)-C6 fungal-type" evidence="4">
    <location>
        <begin position="35"/>
        <end position="67"/>
    </location>
</feature>
<dbReference type="SMART" id="SM00066">
    <property type="entry name" value="GAL4"/>
    <property type="match status" value="1"/>
</dbReference>
<dbReference type="PROSITE" id="PS00463">
    <property type="entry name" value="ZN2_CY6_FUNGAL_1"/>
    <property type="match status" value="1"/>
</dbReference>
<accession>A0ABR1K5K9</accession>
<keyword evidence="6" id="KW-1185">Reference proteome</keyword>
<protein>
    <recommendedName>
        <fullName evidence="4">Zn(2)-C6 fungal-type domain-containing protein</fullName>
    </recommendedName>
</protein>
<reference evidence="5 6" key="1">
    <citation type="submission" date="2024-01" db="EMBL/GenBank/DDBJ databases">
        <title>A draft genome for the cacao thread blight pathogen Marasmiellus scandens.</title>
        <authorList>
            <person name="Baruah I.K."/>
            <person name="Leung J."/>
            <person name="Bukari Y."/>
            <person name="Amoako-Attah I."/>
            <person name="Meinhardt L.W."/>
            <person name="Bailey B.A."/>
            <person name="Cohen S.P."/>
        </authorList>
    </citation>
    <scope>NUCLEOTIDE SEQUENCE [LARGE SCALE GENOMIC DNA]</scope>
    <source>
        <strain evidence="5 6">GH-19</strain>
    </source>
</reference>
<evidence type="ECO:0000259" key="4">
    <source>
        <dbReference type="PROSITE" id="PS50048"/>
    </source>
</evidence>
<feature type="region of interest" description="Disordered" evidence="3">
    <location>
        <begin position="101"/>
        <end position="174"/>
    </location>
</feature>
<dbReference type="SUPFAM" id="SSF57701">
    <property type="entry name" value="Zn2/Cys6 DNA-binding domain"/>
    <property type="match status" value="1"/>
</dbReference>
<evidence type="ECO:0000256" key="3">
    <source>
        <dbReference type="SAM" id="MobiDB-lite"/>
    </source>
</evidence>
<evidence type="ECO:0000256" key="1">
    <source>
        <dbReference type="ARBA" id="ARBA00004123"/>
    </source>
</evidence>
<comment type="subcellular location">
    <subcellularLocation>
        <location evidence="1">Nucleus</location>
    </subcellularLocation>
</comment>